<keyword evidence="14" id="KW-1185">Reference proteome</keyword>
<feature type="compositionally biased region" description="Acidic residues" evidence="11">
    <location>
        <begin position="276"/>
        <end position="288"/>
    </location>
</feature>
<feature type="domain" description="Cupin type-1" evidence="12">
    <location>
        <begin position="330"/>
        <end position="476"/>
    </location>
</feature>
<feature type="chain" id="PRO_5007747418" evidence="10">
    <location>
        <begin position="21"/>
        <end position="493"/>
    </location>
</feature>
<comment type="function">
    <text evidence="10">This protein found in the seeds of many leguminous and non-leguminous plants is the source of sulfur-containing amino acids in seed meals.</text>
</comment>
<dbReference type="PRINTS" id="PR00439">
    <property type="entry name" value="11SGLOBULIN"/>
</dbReference>
<accession>A0A151RNW3</accession>
<dbReference type="InterPro" id="IPR050253">
    <property type="entry name" value="Seed_Storage-Functional"/>
</dbReference>
<dbReference type="PROSITE" id="PS00305">
    <property type="entry name" value="11S_SEED_STORAGE"/>
    <property type="match status" value="1"/>
</dbReference>
<protein>
    <submittedName>
        <fullName evidence="13">Glycinin</fullName>
    </submittedName>
</protein>
<dbReference type="InterPro" id="IPR014710">
    <property type="entry name" value="RmlC-like_jellyroll"/>
</dbReference>
<evidence type="ECO:0000256" key="6">
    <source>
        <dbReference type="ARBA" id="ARBA00022761"/>
    </source>
</evidence>
<keyword evidence="8 10" id="KW-0708">Seed storage protein</keyword>
<keyword evidence="6 10" id="KW-0758">Storage protein</keyword>
<evidence type="ECO:0000256" key="10">
    <source>
        <dbReference type="RuleBase" id="RU003681"/>
    </source>
</evidence>
<dbReference type="FunFam" id="2.60.120.10:FF:000073">
    <property type="entry name" value="Glycinin G1"/>
    <property type="match status" value="1"/>
</dbReference>
<evidence type="ECO:0000256" key="1">
    <source>
        <dbReference type="ARBA" id="ARBA00004240"/>
    </source>
</evidence>
<dbReference type="PANTHER" id="PTHR31189">
    <property type="entry name" value="OS03G0336100 PROTEIN-RELATED"/>
    <property type="match status" value="1"/>
</dbReference>
<comment type="subcellular location">
    <subcellularLocation>
        <location evidence="1">Endoplasmic reticulum</location>
    </subcellularLocation>
    <subcellularLocation>
        <location evidence="2">Protein storage vacuole</location>
    </subcellularLocation>
</comment>
<dbReference type="GO" id="GO:0000326">
    <property type="term" value="C:protein storage vacuole"/>
    <property type="evidence" value="ECO:0007669"/>
    <property type="project" value="UniProtKB-SubCell"/>
</dbReference>
<dbReference type="SUPFAM" id="SSF51182">
    <property type="entry name" value="RmlC-like cupins"/>
    <property type="match status" value="1"/>
</dbReference>
<evidence type="ECO:0000256" key="9">
    <source>
        <dbReference type="ARBA" id="ARBA00023157"/>
    </source>
</evidence>
<evidence type="ECO:0000256" key="7">
    <source>
        <dbReference type="ARBA" id="ARBA00022824"/>
    </source>
</evidence>
<dbReference type="Proteomes" id="UP000075243">
    <property type="component" value="Unassembled WGS sequence"/>
</dbReference>
<keyword evidence="10" id="KW-0732">Signal</keyword>
<dbReference type="GO" id="GO:0045735">
    <property type="term" value="F:nutrient reservoir activity"/>
    <property type="evidence" value="ECO:0007669"/>
    <property type="project" value="UniProtKB-KW"/>
</dbReference>
<evidence type="ECO:0000256" key="8">
    <source>
        <dbReference type="ARBA" id="ARBA00023129"/>
    </source>
</evidence>
<evidence type="ECO:0000256" key="4">
    <source>
        <dbReference type="ARBA" id="ARBA00011818"/>
    </source>
</evidence>
<dbReference type="STRING" id="3821.A0A151RNW3"/>
<feature type="domain" description="Cupin type-1" evidence="12">
    <location>
        <begin position="36"/>
        <end position="245"/>
    </location>
</feature>
<comment type="function">
    <text evidence="10">Seed storage protein.</text>
</comment>
<dbReference type="CDD" id="cd02243">
    <property type="entry name" value="cupin_11S_legumin_C"/>
    <property type="match status" value="1"/>
</dbReference>
<keyword evidence="9 10" id="KW-1015">Disulfide bond</keyword>
<reference evidence="13" key="1">
    <citation type="journal article" date="2012" name="Nat. Biotechnol.">
        <title>Draft genome sequence of pigeonpea (Cajanus cajan), an orphan legume crop of resource-poor farmers.</title>
        <authorList>
            <person name="Varshney R.K."/>
            <person name="Chen W."/>
            <person name="Li Y."/>
            <person name="Bharti A.K."/>
            <person name="Saxena R.K."/>
            <person name="Schlueter J.A."/>
            <person name="Donoghue M.T."/>
            <person name="Azam S."/>
            <person name="Fan G."/>
            <person name="Whaley A.M."/>
            <person name="Farmer A.D."/>
            <person name="Sheridan J."/>
            <person name="Iwata A."/>
            <person name="Tuteja R."/>
            <person name="Penmetsa R.V."/>
            <person name="Wu W."/>
            <person name="Upadhyaya H.D."/>
            <person name="Yang S.P."/>
            <person name="Shah T."/>
            <person name="Saxena K.B."/>
            <person name="Michael T."/>
            <person name="McCombie W.R."/>
            <person name="Yang B."/>
            <person name="Zhang G."/>
            <person name="Yang H."/>
            <person name="Wang J."/>
            <person name="Spillane C."/>
            <person name="Cook D.R."/>
            <person name="May G.D."/>
            <person name="Xu X."/>
            <person name="Jackson S.A."/>
        </authorList>
    </citation>
    <scope>NUCLEOTIDE SEQUENCE [LARGE SCALE GENOMIC DNA]</scope>
</reference>
<dbReference type="PROSITE" id="PS51257">
    <property type="entry name" value="PROKAR_LIPOPROTEIN"/>
    <property type="match status" value="1"/>
</dbReference>
<sequence length="493" mass="55585">MARPFILSLSMLFLASACFAFSFSTFNFNKCQLDSLNALEPDQRVESEGGVIETYNSQHPELQCAGVTVSKHTLYRNGLHLPSYSPYPKLIHVIQGQGAFGLAVPGCPETFEEPAEGSSRKGRQQHVQDSHQKIRQFTQGDVILIPPGIPYWTFNTGDEPLIAVSLLYTSSIHNNLDQSPRVFYLGGNPDIENPETTKEQPQQQKRGGGRKQQQEEEEEEAGSVLSGFSKHFLAQSFNIDEDLAEKLRSPEDDRKQIVKVEGGLSIISPMGQEQQQQEEEKEDEDEDEPRSRWEEKEEEEEEEEYETKHSRRKEHGNGIEESICTVKLHESISRPSRADFYNPKAGRISTLNSATFPALTPFGLSAQYVVLYKNGIYAPHWNQNANSVIYVIRGQGKVRVVNNTGDAVFDRVLKRGQLLVVPQNFVVAEQASEEGFEYVVFKTNEMATTTHMKQVFRAIPAEVLANTYNLRQSQVRELKYLGNQGPLVNPDSQ</sequence>
<dbReference type="CDD" id="cd02242">
    <property type="entry name" value="cupin_11S_legumin_N"/>
    <property type="match status" value="1"/>
</dbReference>
<dbReference type="Gramene" id="C.cajan_34796.t">
    <property type="protein sequence ID" value="C.cajan_34796.t"/>
    <property type="gene ID" value="C.cajan_34796"/>
</dbReference>
<feature type="compositionally biased region" description="Acidic residues" evidence="11">
    <location>
        <begin position="296"/>
        <end position="305"/>
    </location>
</feature>
<dbReference type="EMBL" id="KQ483634">
    <property type="protein sequence ID" value="KYP44257.1"/>
    <property type="molecule type" value="Genomic_DNA"/>
</dbReference>
<gene>
    <name evidence="13" type="ORF">KK1_034270</name>
</gene>
<proteinExistence type="inferred from homology"/>
<dbReference type="SMART" id="SM00835">
    <property type="entry name" value="Cupin_1"/>
    <property type="match status" value="2"/>
</dbReference>
<dbReference type="InterPro" id="IPR011051">
    <property type="entry name" value="RmlC_Cupin_sf"/>
</dbReference>
<comment type="similarity">
    <text evidence="3 10">Belongs to the 11S seed storage protein (globulins) family.</text>
</comment>
<evidence type="ECO:0000256" key="3">
    <source>
        <dbReference type="ARBA" id="ARBA00007178"/>
    </source>
</evidence>
<feature type="region of interest" description="Disordered" evidence="11">
    <location>
        <begin position="111"/>
        <end position="132"/>
    </location>
</feature>
<dbReference type="PANTHER" id="PTHR31189:SF63">
    <property type="entry name" value="GLYCININ G5"/>
    <property type="match status" value="1"/>
</dbReference>
<dbReference type="InterPro" id="IPR022379">
    <property type="entry name" value="11S_seedstore_CS"/>
</dbReference>
<evidence type="ECO:0000256" key="11">
    <source>
        <dbReference type="SAM" id="MobiDB-lite"/>
    </source>
</evidence>
<evidence type="ECO:0000256" key="2">
    <source>
        <dbReference type="ARBA" id="ARBA00004558"/>
    </source>
</evidence>
<dbReference type="AlphaFoldDB" id="A0A151RNW3"/>
<evidence type="ECO:0000256" key="5">
    <source>
        <dbReference type="ARBA" id="ARBA00022554"/>
    </source>
</evidence>
<evidence type="ECO:0000259" key="12">
    <source>
        <dbReference type="SMART" id="SM00835"/>
    </source>
</evidence>
<feature type="signal peptide" evidence="10">
    <location>
        <begin position="1"/>
        <end position="20"/>
    </location>
</feature>
<dbReference type="Pfam" id="PF00190">
    <property type="entry name" value="Cupin_1"/>
    <property type="match status" value="2"/>
</dbReference>
<dbReference type="InterPro" id="IPR006045">
    <property type="entry name" value="Cupin_1"/>
</dbReference>
<dbReference type="GO" id="GO:0005783">
    <property type="term" value="C:endoplasmic reticulum"/>
    <property type="evidence" value="ECO:0007669"/>
    <property type="project" value="UniProtKB-SubCell"/>
</dbReference>
<dbReference type="InterPro" id="IPR006044">
    <property type="entry name" value="11S_seedstore_pln"/>
</dbReference>
<feature type="region of interest" description="Disordered" evidence="11">
    <location>
        <begin position="183"/>
        <end position="224"/>
    </location>
</feature>
<comment type="subunit">
    <text evidence="4 10">Hexamer; each subunit is composed of an acidic and a basic chain derived from a single precursor and linked by a disulfide bond.</text>
</comment>
<dbReference type="OMA" id="FRECRFE"/>
<keyword evidence="7" id="KW-0256">Endoplasmic reticulum</keyword>
<name>A0A151RNW3_CAJCA</name>
<keyword evidence="5" id="KW-0926">Vacuole</keyword>
<evidence type="ECO:0000313" key="14">
    <source>
        <dbReference type="Proteomes" id="UP000075243"/>
    </source>
</evidence>
<evidence type="ECO:0000313" key="13">
    <source>
        <dbReference type="EMBL" id="KYP44257.1"/>
    </source>
</evidence>
<dbReference type="Gene3D" id="2.60.120.10">
    <property type="entry name" value="Jelly Rolls"/>
    <property type="match status" value="2"/>
</dbReference>
<organism evidence="13 14">
    <name type="scientific">Cajanus cajan</name>
    <name type="common">Pigeon pea</name>
    <name type="synonym">Cajanus indicus</name>
    <dbReference type="NCBI Taxonomy" id="3821"/>
    <lineage>
        <taxon>Eukaryota</taxon>
        <taxon>Viridiplantae</taxon>
        <taxon>Streptophyta</taxon>
        <taxon>Embryophyta</taxon>
        <taxon>Tracheophyta</taxon>
        <taxon>Spermatophyta</taxon>
        <taxon>Magnoliopsida</taxon>
        <taxon>eudicotyledons</taxon>
        <taxon>Gunneridae</taxon>
        <taxon>Pentapetalae</taxon>
        <taxon>rosids</taxon>
        <taxon>fabids</taxon>
        <taxon>Fabales</taxon>
        <taxon>Fabaceae</taxon>
        <taxon>Papilionoideae</taxon>
        <taxon>50 kb inversion clade</taxon>
        <taxon>NPAAA clade</taxon>
        <taxon>indigoferoid/millettioid clade</taxon>
        <taxon>Phaseoleae</taxon>
        <taxon>Cajanus</taxon>
    </lineage>
</organism>
<feature type="region of interest" description="Disordered" evidence="11">
    <location>
        <begin position="263"/>
        <end position="316"/>
    </location>
</feature>